<protein>
    <submittedName>
        <fullName evidence="1">Uncharacterized protein</fullName>
    </submittedName>
</protein>
<dbReference type="EMBL" id="CM031821">
    <property type="protein sequence ID" value="KAG6632061.1"/>
    <property type="molecule type" value="Genomic_DNA"/>
</dbReference>
<accession>A0A8T1NQW1</accession>
<organism evidence="1 2">
    <name type="scientific">Carya illinoinensis</name>
    <name type="common">Pecan</name>
    <dbReference type="NCBI Taxonomy" id="32201"/>
    <lineage>
        <taxon>Eukaryota</taxon>
        <taxon>Viridiplantae</taxon>
        <taxon>Streptophyta</taxon>
        <taxon>Embryophyta</taxon>
        <taxon>Tracheophyta</taxon>
        <taxon>Spermatophyta</taxon>
        <taxon>Magnoliopsida</taxon>
        <taxon>eudicotyledons</taxon>
        <taxon>Gunneridae</taxon>
        <taxon>Pentapetalae</taxon>
        <taxon>rosids</taxon>
        <taxon>fabids</taxon>
        <taxon>Fagales</taxon>
        <taxon>Juglandaceae</taxon>
        <taxon>Carya</taxon>
    </lineage>
</organism>
<evidence type="ECO:0000313" key="1">
    <source>
        <dbReference type="EMBL" id="KAG6632061.1"/>
    </source>
</evidence>
<reference evidence="1" key="1">
    <citation type="submission" date="2020-12" db="EMBL/GenBank/DDBJ databases">
        <title>WGS assembly of Carya illinoinensis cv. Pawnee.</title>
        <authorList>
            <person name="Platts A."/>
            <person name="Shu S."/>
            <person name="Wright S."/>
            <person name="Barry K."/>
            <person name="Edger P."/>
            <person name="Pires J.C."/>
            <person name="Schmutz J."/>
        </authorList>
    </citation>
    <scope>NUCLEOTIDE SEQUENCE</scope>
    <source>
        <tissue evidence="1">Leaf</tissue>
    </source>
</reference>
<proteinExistence type="predicted"/>
<keyword evidence="2" id="KW-1185">Reference proteome</keyword>
<comment type="caution">
    <text evidence="1">The sequence shown here is derived from an EMBL/GenBank/DDBJ whole genome shotgun (WGS) entry which is preliminary data.</text>
</comment>
<evidence type="ECO:0000313" key="2">
    <source>
        <dbReference type="Proteomes" id="UP000811609"/>
    </source>
</evidence>
<gene>
    <name evidence="1" type="ORF">CIPAW_13G132700</name>
</gene>
<sequence length="131" mass="15230">MTCWSLDASDEVRSFGSIYMHSHSAFSQNKLRWATCWPRAWLCPDKMRARKDLSVHECPRFLLHYPWLYCPSSTCQCLALINGGRGLPPLEVLFIQWWEMGIHLCLHSTYLGLFPSFNSTLSHERLTPLNL</sequence>
<dbReference type="Proteomes" id="UP000811609">
    <property type="component" value="Chromosome 13"/>
</dbReference>
<name>A0A8T1NQW1_CARIL</name>
<dbReference type="AlphaFoldDB" id="A0A8T1NQW1"/>